<evidence type="ECO:0000256" key="1">
    <source>
        <dbReference type="SAM" id="Phobius"/>
    </source>
</evidence>
<name>A0A0G0C1C3_UNCC3</name>
<organism evidence="2 3">
    <name type="scientific">candidate division CPR3 bacterium GW2011_GWF2_35_18</name>
    <dbReference type="NCBI Taxonomy" id="1618350"/>
    <lineage>
        <taxon>Bacteria</taxon>
        <taxon>Bacteria division CPR3</taxon>
    </lineage>
</organism>
<accession>A0A0G0C1C3</accession>
<proteinExistence type="predicted"/>
<keyword evidence="1" id="KW-0812">Transmembrane</keyword>
<dbReference type="EMBL" id="LBQB01000002">
    <property type="protein sequence ID" value="KKP69881.1"/>
    <property type="molecule type" value="Genomic_DNA"/>
</dbReference>
<evidence type="ECO:0000313" key="2">
    <source>
        <dbReference type="EMBL" id="KKP69881.1"/>
    </source>
</evidence>
<comment type="caution">
    <text evidence="2">The sequence shown here is derived from an EMBL/GenBank/DDBJ whole genome shotgun (WGS) entry which is preliminary data.</text>
</comment>
<feature type="transmembrane region" description="Helical" evidence="1">
    <location>
        <begin position="35"/>
        <end position="55"/>
    </location>
</feature>
<feature type="non-terminal residue" evidence="2">
    <location>
        <position position="1"/>
    </location>
</feature>
<evidence type="ECO:0000313" key="3">
    <source>
        <dbReference type="Proteomes" id="UP000034581"/>
    </source>
</evidence>
<gene>
    <name evidence="2" type="ORF">UR67_C0002G0001</name>
</gene>
<reference evidence="2 3" key="1">
    <citation type="journal article" date="2015" name="Nature">
        <title>rRNA introns, odd ribosomes, and small enigmatic genomes across a large radiation of phyla.</title>
        <authorList>
            <person name="Brown C.T."/>
            <person name="Hug L.A."/>
            <person name="Thomas B.C."/>
            <person name="Sharon I."/>
            <person name="Castelle C.J."/>
            <person name="Singh A."/>
            <person name="Wilkins M.J."/>
            <person name="Williams K.H."/>
            <person name="Banfield J.F."/>
        </authorList>
    </citation>
    <scope>NUCLEOTIDE SEQUENCE [LARGE SCALE GENOMIC DNA]</scope>
</reference>
<keyword evidence="1" id="KW-0472">Membrane</keyword>
<keyword evidence="1" id="KW-1133">Transmembrane helix</keyword>
<protein>
    <submittedName>
        <fullName evidence="2">Uncharacterized protein</fullName>
    </submittedName>
</protein>
<dbReference type="Proteomes" id="UP000034581">
    <property type="component" value="Unassembled WGS sequence"/>
</dbReference>
<dbReference type="AlphaFoldDB" id="A0A0G0C1C3"/>
<sequence>SQDIAGNTDDLNFNLNVLGDTNTTPIELPDTGTQATIIFLMVIVLFWTATNLRIINKLKSFMKR</sequence>